<dbReference type="InterPro" id="IPR036298">
    <property type="entry name" value="Chalcone_isomerase_sf"/>
</dbReference>
<dbReference type="Proteomes" id="UP000322667">
    <property type="component" value="Chromosome A08"/>
</dbReference>
<dbReference type="InterPro" id="IPR044228">
    <property type="entry name" value="FAP1"/>
</dbReference>
<dbReference type="AlphaFoldDB" id="A0A5D2PLZ2"/>
<dbReference type="GO" id="GO:0005504">
    <property type="term" value="F:fatty acid binding"/>
    <property type="evidence" value="ECO:0007669"/>
    <property type="project" value="TreeGrafter"/>
</dbReference>
<organism evidence="3 4">
    <name type="scientific">Gossypium tomentosum</name>
    <name type="common">Hawaiian cotton</name>
    <name type="synonym">Gossypium sandvicense</name>
    <dbReference type="NCBI Taxonomy" id="34277"/>
    <lineage>
        <taxon>Eukaryota</taxon>
        <taxon>Viridiplantae</taxon>
        <taxon>Streptophyta</taxon>
        <taxon>Embryophyta</taxon>
        <taxon>Tracheophyta</taxon>
        <taxon>Spermatophyta</taxon>
        <taxon>Magnoliopsida</taxon>
        <taxon>eudicotyledons</taxon>
        <taxon>Gunneridae</taxon>
        <taxon>Pentapetalae</taxon>
        <taxon>rosids</taxon>
        <taxon>malvids</taxon>
        <taxon>Malvales</taxon>
        <taxon>Malvaceae</taxon>
        <taxon>Malvoideae</taxon>
        <taxon>Gossypium</taxon>
    </lineage>
</organism>
<comment type="similarity">
    <text evidence="1">Belongs to the chalcone isomerase family.</text>
</comment>
<name>A0A5D2PLZ2_GOSTO</name>
<dbReference type="SUPFAM" id="SSF54626">
    <property type="entry name" value="Chalcone isomerase"/>
    <property type="match status" value="1"/>
</dbReference>
<dbReference type="Gene3D" id="3.50.70.10">
    <property type="match status" value="1"/>
</dbReference>
<dbReference type="GO" id="GO:0009570">
    <property type="term" value="C:chloroplast stroma"/>
    <property type="evidence" value="ECO:0007669"/>
    <property type="project" value="TreeGrafter"/>
</dbReference>
<dbReference type="GO" id="GO:0016872">
    <property type="term" value="F:intramolecular lyase activity"/>
    <property type="evidence" value="ECO:0007669"/>
    <property type="project" value="InterPro"/>
</dbReference>
<dbReference type="EMBL" id="CM017617">
    <property type="protein sequence ID" value="TYI15880.1"/>
    <property type="molecule type" value="Genomic_DNA"/>
</dbReference>
<dbReference type="PANTHER" id="PTHR47589">
    <property type="entry name" value="FATTY-ACID-BINDING PROTEIN 1"/>
    <property type="match status" value="1"/>
</dbReference>
<dbReference type="Gene3D" id="1.10.890.20">
    <property type="match status" value="1"/>
</dbReference>
<dbReference type="Pfam" id="PF16035">
    <property type="entry name" value="Chalcone_2"/>
    <property type="match status" value="1"/>
</dbReference>
<evidence type="ECO:0000256" key="1">
    <source>
        <dbReference type="ARBA" id="ARBA00007166"/>
    </source>
</evidence>
<evidence type="ECO:0000313" key="4">
    <source>
        <dbReference type="Proteomes" id="UP000322667"/>
    </source>
</evidence>
<dbReference type="InterPro" id="IPR016089">
    <property type="entry name" value="Chalcone_isomerase_bundle_sf"/>
</dbReference>
<gene>
    <name evidence="3" type="ORF">ES332_A08G217600v1</name>
</gene>
<dbReference type="GO" id="GO:0006631">
    <property type="term" value="P:fatty acid metabolic process"/>
    <property type="evidence" value="ECO:0007669"/>
    <property type="project" value="TreeGrafter"/>
</dbReference>
<dbReference type="PANTHER" id="PTHR47589:SF5">
    <property type="entry name" value="CHALCONE ISOMERASE DOMAIN-CONTAINING PROTEIN"/>
    <property type="match status" value="1"/>
</dbReference>
<keyword evidence="4" id="KW-1185">Reference proteome</keyword>
<accession>A0A5D2PLZ2</accession>
<reference evidence="3 4" key="1">
    <citation type="submission" date="2019-07" db="EMBL/GenBank/DDBJ databases">
        <title>WGS assembly of Gossypium tomentosum.</title>
        <authorList>
            <person name="Chen Z.J."/>
            <person name="Sreedasyam A."/>
            <person name="Ando A."/>
            <person name="Song Q."/>
            <person name="De L."/>
            <person name="Hulse-Kemp A."/>
            <person name="Ding M."/>
            <person name="Ye W."/>
            <person name="Kirkbride R."/>
            <person name="Jenkins J."/>
            <person name="Plott C."/>
            <person name="Lovell J."/>
            <person name="Lin Y.-M."/>
            <person name="Vaughn R."/>
            <person name="Liu B."/>
            <person name="Li W."/>
            <person name="Simpson S."/>
            <person name="Scheffler B."/>
            <person name="Saski C."/>
            <person name="Grover C."/>
            <person name="Hu G."/>
            <person name="Conover J."/>
            <person name="Carlson J."/>
            <person name="Shu S."/>
            <person name="Boston L."/>
            <person name="Williams M."/>
            <person name="Peterson D."/>
            <person name="Mcgee K."/>
            <person name="Jones D."/>
            <person name="Wendel J."/>
            <person name="Stelly D."/>
            <person name="Grimwood J."/>
            <person name="Schmutz J."/>
        </authorList>
    </citation>
    <scope>NUCLEOTIDE SEQUENCE [LARGE SCALE GENOMIC DNA]</scope>
    <source>
        <strain evidence="3">7179.01</strain>
    </source>
</reference>
<protein>
    <recommendedName>
        <fullName evidence="2">Chalcone isomerase domain-containing protein</fullName>
    </recommendedName>
</protein>
<dbReference type="InterPro" id="IPR016087">
    <property type="entry name" value="Chalcone_isomerase"/>
</dbReference>
<proteinExistence type="inferred from homology"/>
<evidence type="ECO:0000259" key="2">
    <source>
        <dbReference type="Pfam" id="PF16035"/>
    </source>
</evidence>
<sequence>MMMSLRFPFLFSQPTNLPGSGSSSQNNHRTTPRPRFSATFAAATAASIGAAAAAGVAVVSQNPNHPFFQHAANLLLPNSSSLLWASVSLADGSAPVVEPKSGVSFPAVLGSSLTLLGVGLRKKSILGLKNIDVYAFGVYANGDDVKKFLSEKYGNLSAFELKNSKDFNNDLMEADISMTVRLQIVYSKLSIKSIRSAYEESVGSRLQKFSGSDNKELLQRFTSQFKDEYKLPRGSLVELSKEPGYVLKTIIDGKEMGSIESKLLCRSILDLYIGEDPFDRRAKDDVDLNVASLLQQKEIHYDIDDGGFIKKKKLKSSSFHPFAGSYVLPFFFCVVGGGGGQHCSMLNVTLERFETFGRVIYIPHSQNSLDMIFF</sequence>
<dbReference type="InterPro" id="IPR016088">
    <property type="entry name" value="Chalcone_isomerase_3-sand"/>
</dbReference>
<evidence type="ECO:0000313" key="3">
    <source>
        <dbReference type="EMBL" id="TYI15880.1"/>
    </source>
</evidence>
<feature type="domain" description="Chalcone isomerase" evidence="2">
    <location>
        <begin position="113"/>
        <end position="286"/>
    </location>
</feature>